<evidence type="ECO:0000256" key="2">
    <source>
        <dbReference type="ARBA" id="ARBA00022723"/>
    </source>
</evidence>
<dbReference type="PANTHER" id="PTHR32329">
    <property type="entry name" value="BIFUNCTIONAL PROTEIN [INCLUDES 2-HYDROXYACYL-COA DEHYDRATASE (N-TER) AND ITS ACTIVATOR DOMAIN (C_TERM)-RELATED"/>
    <property type="match status" value="1"/>
</dbReference>
<dbReference type="Proteomes" id="UP000019241">
    <property type="component" value="Unassembled WGS sequence"/>
</dbReference>
<evidence type="ECO:0000313" key="8">
    <source>
        <dbReference type="Proteomes" id="UP000019241"/>
    </source>
</evidence>
<dbReference type="CDD" id="cd24034">
    <property type="entry name" value="ASKHA_NBD_O66634-like_rpt1"/>
    <property type="match status" value="1"/>
</dbReference>
<comment type="caution">
    <text evidence="7">The sequence shown here is derived from an EMBL/GenBank/DDBJ whole genome shotgun (WGS) entry which is preliminary data.</text>
</comment>
<feature type="domain" description="ATPase BadF/BadG/BcrA/BcrD type" evidence="5">
    <location>
        <begin position="4"/>
        <end position="214"/>
    </location>
</feature>
<dbReference type="InterPro" id="IPR051805">
    <property type="entry name" value="Dehydratase_Activator_Redct"/>
</dbReference>
<accession>W7DD23</accession>
<name>W7DD23_9LIST</name>
<dbReference type="AlphaFoldDB" id="W7DD23"/>
<feature type="domain" description="DUF2229" evidence="6">
    <location>
        <begin position="670"/>
        <end position="849"/>
    </location>
</feature>
<dbReference type="NCBIfam" id="TIGR00241">
    <property type="entry name" value="CoA_E_activ"/>
    <property type="match status" value="1"/>
</dbReference>
<evidence type="ECO:0000256" key="3">
    <source>
        <dbReference type="ARBA" id="ARBA00023004"/>
    </source>
</evidence>
<feature type="domain" description="ATPase BadF/BadG/BcrA/BcrD type" evidence="5">
    <location>
        <begin position="320"/>
        <end position="574"/>
    </location>
</feature>
<sequence length="862" mass="95290">MIHVGLDVGSTTAKAVALNEEGEILFQTYRRHYSDIKKVTRLIMQDLKEKCQTDEMTFKITGSSGLAISKFLKVDFVQEVIACTEAVEKVIPETDVVIELGGEDAKIIYFAGGIEQRMNNACAGGTGAFIDQIATLIQTDPTGLNELAKNAQTIYPIASRCGVFAKTDVQPLLNEGARKEDIAASIFQSVVTQTISGLACGRPIRGKVAFLGGPLTFLDQLRFRFTETLKMKEEDIIAPLNAEYFIALGTAFTGFHSKAVSIDDVTRRLTDMDLSSLAKDTVTLPPLFTKAEDLVAFRTRHGEMKAPRAEMSSYIGDAYLGIDAGSTTTKLILMGTQNEILYTYYGSNNGNPLQSVIDATSELYEKLPERIQIVQSGITGYGESLIKAALKIDVGEIETVAHYRAAREFLPDVDFILDIGGQDMKCMKIKNGALDSLMLNEACSAGCGSFLETFAHTLDVPIEEFAERALSAKEPVDLGSRCTVFMNSKVKQVQKEGVTLEDLSAGLAYSVVKNALQKVIKLRSPKDIGEKVIVQGGTFYNEAVLRAFELLTGREVVRPDIAGMMGAYGAALIARENYETGEVTEMLVLEKLREFSAETSQSRCNLCSNTCQLTVTRFGDDRTFVSGNRCERGERVETSRNLLPNIYAYKLKRMFDYKALKKTEATRGSIGIPRALNVFENYPLWFTIFNQLGFRVVLSSKSSKNLYEKGIETIASEAVCYPAKLTHGHIMDLVRKKVDAVFYPSVVYEKPEFGEATNNFNCPVVAGYPEVIRVNVDALTEKEIPMFSPFIALDNEKSFIETMKQTFPDIPAEEMEHAVIAGLAEAEKCRKDIQLEGEAALTYIWKKNKSKRNCPSWSPVSY</sequence>
<dbReference type="Gene3D" id="3.30.420.40">
    <property type="match status" value="4"/>
</dbReference>
<dbReference type="InterPro" id="IPR043129">
    <property type="entry name" value="ATPase_NBD"/>
</dbReference>
<dbReference type="InterPro" id="IPR002731">
    <property type="entry name" value="ATPase_BadF"/>
</dbReference>
<dbReference type="InterPro" id="IPR008275">
    <property type="entry name" value="CoA_E_activase_dom"/>
</dbReference>
<dbReference type="GO" id="GO:0046872">
    <property type="term" value="F:metal ion binding"/>
    <property type="evidence" value="ECO:0007669"/>
    <property type="project" value="UniProtKB-KW"/>
</dbReference>
<evidence type="ECO:0000256" key="1">
    <source>
        <dbReference type="ARBA" id="ARBA00001966"/>
    </source>
</evidence>
<evidence type="ECO:0000259" key="6">
    <source>
        <dbReference type="Pfam" id="PF09989"/>
    </source>
</evidence>
<keyword evidence="3" id="KW-0408">Iron</keyword>
<dbReference type="GO" id="GO:0051536">
    <property type="term" value="F:iron-sulfur cluster binding"/>
    <property type="evidence" value="ECO:0007669"/>
    <property type="project" value="UniProtKB-KW"/>
</dbReference>
<gene>
    <name evidence="7" type="ORF">MCOL2_13082</name>
</gene>
<keyword evidence="2" id="KW-0479">Metal-binding</keyword>
<proteinExistence type="predicted"/>
<evidence type="ECO:0000259" key="5">
    <source>
        <dbReference type="Pfam" id="PF01869"/>
    </source>
</evidence>
<keyword evidence="4" id="KW-0411">Iron-sulfur</keyword>
<reference evidence="7 8" key="1">
    <citation type="submission" date="2012-12" db="EMBL/GenBank/DDBJ databases">
        <title>Novel taxa of Listeriaceae from agricultural environments in the United States.</title>
        <authorList>
            <person name="den Bakker H.C."/>
            <person name="Allred A."/>
            <person name="Warchocki S."/>
            <person name="Wright E.M."/>
            <person name="Burrell A."/>
            <person name="Nightingale K.K."/>
            <person name="Kephart D."/>
            <person name="Wiedmann M."/>
        </authorList>
    </citation>
    <scope>NUCLEOTIDE SEQUENCE [LARGE SCALE GENOMIC DNA]</scope>
    <source>
        <strain evidence="7 8">FSL S10-1203</strain>
    </source>
</reference>
<evidence type="ECO:0000313" key="7">
    <source>
        <dbReference type="EMBL" id="EUJ52531.1"/>
    </source>
</evidence>
<dbReference type="Pfam" id="PF09989">
    <property type="entry name" value="DUF2229"/>
    <property type="match status" value="1"/>
</dbReference>
<evidence type="ECO:0000256" key="4">
    <source>
        <dbReference type="ARBA" id="ARBA00023014"/>
    </source>
</evidence>
<dbReference type="EMBL" id="AODM01000043">
    <property type="protein sequence ID" value="EUJ52531.1"/>
    <property type="molecule type" value="Genomic_DNA"/>
</dbReference>
<dbReference type="SUPFAM" id="SSF53067">
    <property type="entry name" value="Actin-like ATPase domain"/>
    <property type="match status" value="2"/>
</dbReference>
<dbReference type="PATRIC" id="fig|1265822.4.peg.2661"/>
<protein>
    <submittedName>
        <fullName evidence="7">(R)-2-hydroxyglutaryl-coA dehydratase activator protein</fullName>
    </submittedName>
</protein>
<comment type="cofactor">
    <cofactor evidence="1">
        <name>[4Fe-4S] cluster</name>
        <dbReference type="ChEBI" id="CHEBI:49883"/>
    </cofactor>
</comment>
<dbReference type="PANTHER" id="PTHR32329:SF4">
    <property type="entry name" value="ACTIVATOR OF 2-HYDROXYACYL-COA DEHYDRATASE"/>
    <property type="match status" value="1"/>
</dbReference>
<dbReference type="InterPro" id="IPR018709">
    <property type="entry name" value="CoA_activase_DUF2229"/>
</dbReference>
<dbReference type="CDD" id="cd24035">
    <property type="entry name" value="ASKHA_NBD_O66634-like_rpt2"/>
    <property type="match status" value="1"/>
</dbReference>
<organism evidence="7 8">
    <name type="scientific">Listeria fleischmannii FSL S10-1203</name>
    <dbReference type="NCBI Taxonomy" id="1265822"/>
    <lineage>
        <taxon>Bacteria</taxon>
        <taxon>Bacillati</taxon>
        <taxon>Bacillota</taxon>
        <taxon>Bacilli</taxon>
        <taxon>Bacillales</taxon>
        <taxon>Listeriaceae</taxon>
        <taxon>Listeria</taxon>
    </lineage>
</organism>
<dbReference type="Pfam" id="PF01869">
    <property type="entry name" value="BcrAD_BadFG"/>
    <property type="match status" value="2"/>
</dbReference>